<evidence type="ECO:0000313" key="4">
    <source>
        <dbReference type="Proteomes" id="UP000310108"/>
    </source>
</evidence>
<dbReference type="AlphaFoldDB" id="A0A4U6XBX5"/>
<feature type="transmembrane region" description="Helical" evidence="2">
    <location>
        <begin position="223"/>
        <end position="248"/>
    </location>
</feature>
<keyword evidence="2" id="KW-1133">Transmembrane helix</keyword>
<proteinExistence type="predicted"/>
<dbReference type="EMBL" id="PJEX01000204">
    <property type="protein sequence ID" value="TKW53075.1"/>
    <property type="molecule type" value="Genomic_DNA"/>
</dbReference>
<feature type="compositionally biased region" description="Low complexity" evidence="1">
    <location>
        <begin position="1"/>
        <end position="14"/>
    </location>
</feature>
<sequence>MIAAPPSSTFSWASSPPPPPPPPPVARFPRFLLFFSLTSTSSRPKVGPVRSYSWPKCSRRHWRRRAFLPRRFLSLRFLSSSRNVASFLRPAKLLSAASEGASRMSRAVMPKAWGDVSRYRKAGTSPSPSPSPPAFLDDEGAGMSSLGGLFGVQAVLLDVLCRPALLGRAAILIFVVVVVVVFLLFRSGGGGCCRCCCFVVRKGDWGVFRNVLEVRDDVLDVDVVVPCGLLGLLLLLPLLVVVVVVAVLSVRVLIRVGAGAFGHGVVVLAEPALHLVLPLVVVPRVVEEAQPLLVLELLAAHARRVLDLLELLLGLLELELAQARLLILALLLLRLLALPLGFALLFARAGCLLADRPRADNLTRVRLQGLVGLVRVLEAEVVGLLELVVQLALVALAIVRLERLPVVLSALGPSARRHEIGQEELRVLFGVGDVLLGDLLLGLLLVRVDVGRTRRVDALVAEVHRLHDFLSRLPLHKVILVVRLGGLVDLRDDGLLEGVLLLVVRLRRRRAVFVLVVRGADASGQYLFAVVVLEEQRLLFFFGGRRLGGGGFLKEGKVLVEHPRVLVLDRAERGRDLGV</sequence>
<name>A0A4U6XBX5_9PEZI</name>
<feature type="transmembrane region" description="Helical" evidence="2">
    <location>
        <begin position="260"/>
        <end position="282"/>
    </location>
</feature>
<evidence type="ECO:0000256" key="2">
    <source>
        <dbReference type="SAM" id="Phobius"/>
    </source>
</evidence>
<dbReference type="Proteomes" id="UP000310108">
    <property type="component" value="Unassembled WGS sequence"/>
</dbReference>
<feature type="region of interest" description="Disordered" evidence="1">
    <location>
        <begin position="1"/>
        <end position="21"/>
    </location>
</feature>
<keyword evidence="4" id="KW-1185">Reference proteome</keyword>
<reference evidence="3 4" key="1">
    <citation type="journal article" date="2019" name="PLoS ONE">
        <title>Comparative genome analysis indicates high evolutionary potential of pathogenicity genes in Colletotrichum tanaceti.</title>
        <authorList>
            <person name="Lelwala R.V."/>
            <person name="Korhonen P.K."/>
            <person name="Young N.D."/>
            <person name="Scott J.B."/>
            <person name="Ades P.A."/>
            <person name="Gasser R.B."/>
            <person name="Taylor P.W.J."/>
        </authorList>
    </citation>
    <scope>NUCLEOTIDE SEQUENCE [LARGE SCALE GENOMIC DNA]</scope>
    <source>
        <strain evidence="3">BRIP57314</strain>
    </source>
</reference>
<feature type="transmembrane region" description="Helical" evidence="2">
    <location>
        <begin position="165"/>
        <end position="185"/>
    </location>
</feature>
<evidence type="ECO:0000256" key="1">
    <source>
        <dbReference type="SAM" id="MobiDB-lite"/>
    </source>
</evidence>
<comment type="caution">
    <text evidence="3">The sequence shown here is derived from an EMBL/GenBank/DDBJ whole genome shotgun (WGS) entry which is preliminary data.</text>
</comment>
<keyword evidence="2" id="KW-0472">Membrane</keyword>
<gene>
    <name evidence="3" type="ORF">CTA1_4702</name>
</gene>
<organism evidence="3 4">
    <name type="scientific">Colletotrichum tanaceti</name>
    <dbReference type="NCBI Taxonomy" id="1306861"/>
    <lineage>
        <taxon>Eukaryota</taxon>
        <taxon>Fungi</taxon>
        <taxon>Dikarya</taxon>
        <taxon>Ascomycota</taxon>
        <taxon>Pezizomycotina</taxon>
        <taxon>Sordariomycetes</taxon>
        <taxon>Hypocreomycetidae</taxon>
        <taxon>Glomerellales</taxon>
        <taxon>Glomerellaceae</taxon>
        <taxon>Colletotrichum</taxon>
        <taxon>Colletotrichum destructivum species complex</taxon>
    </lineage>
</organism>
<keyword evidence="2" id="KW-0812">Transmembrane</keyword>
<accession>A0A4U6XBX5</accession>
<feature type="transmembrane region" description="Helical" evidence="2">
    <location>
        <begin position="325"/>
        <end position="349"/>
    </location>
</feature>
<protein>
    <submittedName>
        <fullName evidence="3">Uncharacterized protein</fullName>
    </submittedName>
</protein>
<evidence type="ECO:0000313" key="3">
    <source>
        <dbReference type="EMBL" id="TKW53075.1"/>
    </source>
</evidence>